<dbReference type="GO" id="GO:0007165">
    <property type="term" value="P:signal transduction"/>
    <property type="evidence" value="ECO:0007669"/>
    <property type="project" value="TreeGrafter"/>
</dbReference>
<organism evidence="6 7">
    <name type="scientific">Segnochrobactrum spirostomi</name>
    <dbReference type="NCBI Taxonomy" id="2608987"/>
    <lineage>
        <taxon>Bacteria</taxon>
        <taxon>Pseudomonadati</taxon>
        <taxon>Pseudomonadota</taxon>
        <taxon>Alphaproteobacteria</taxon>
        <taxon>Hyphomicrobiales</taxon>
        <taxon>Segnochrobactraceae</taxon>
        <taxon>Segnochrobactrum</taxon>
    </lineage>
</organism>
<dbReference type="GO" id="GO:0004401">
    <property type="term" value="F:histidinol-phosphatase activity"/>
    <property type="evidence" value="ECO:0007669"/>
    <property type="project" value="UniProtKB-UniRule"/>
</dbReference>
<sequence length="261" mass="27246">MTARNFAFLTRLADAAGTVILPHFRSALAADNKAGHGAYDPVTVADRGAEQTIRAMIAAAFPEDGIYGEEFGIERADADHVWIIDPIDGTRAFLAGLPLWGVLVGLVSHGKPTLGMMAQPYTGELFVGDGGSAHFHKDGSTHTLHSRKGRPLSEALMMSTSPRLFKASTGDLEAFERVAGAARDVRFGGDCYAYAMVAAGNVDIVVEAGLQPYDIAGLVPIIEGAGGVVTTWDGGPAHNGGRIVAAGSPELHAEALKLLVA</sequence>
<reference evidence="6 7" key="1">
    <citation type="submission" date="2019-09" db="EMBL/GenBank/DDBJ databases">
        <title>Segnochrobactrum spirostomi gen. nov., sp. nov., isolated from the ciliate Spirostomum cf. yagiui and description of a novel family, Segnochrobactraceae fam. nov. within the order Rhizobiales of the class Alphaproteobacteria.</title>
        <authorList>
            <person name="Akter S."/>
            <person name="Shazib S.U.A."/>
            <person name="Shin M.K."/>
        </authorList>
    </citation>
    <scope>NUCLEOTIDE SEQUENCE [LARGE SCALE GENOMIC DNA]</scope>
    <source>
        <strain evidence="6 7">Sp-1</strain>
    </source>
</reference>
<evidence type="ECO:0000256" key="1">
    <source>
        <dbReference type="ARBA" id="ARBA00001946"/>
    </source>
</evidence>
<dbReference type="Pfam" id="PF00459">
    <property type="entry name" value="Inositol_P"/>
    <property type="match status" value="1"/>
</dbReference>
<dbReference type="SUPFAM" id="SSF56655">
    <property type="entry name" value="Carbohydrate phosphatase"/>
    <property type="match status" value="1"/>
</dbReference>
<keyword evidence="7" id="KW-1185">Reference proteome</keyword>
<dbReference type="CDD" id="cd01641">
    <property type="entry name" value="Bacterial_IMPase_like_1"/>
    <property type="match status" value="1"/>
</dbReference>
<evidence type="ECO:0000256" key="5">
    <source>
        <dbReference type="PIRSR" id="PIRSR600760-2"/>
    </source>
</evidence>
<dbReference type="PRINTS" id="PR00377">
    <property type="entry name" value="IMPHPHTASES"/>
</dbReference>
<dbReference type="NCBIfam" id="TIGR02067">
    <property type="entry name" value="his_9_HisN"/>
    <property type="match status" value="1"/>
</dbReference>
<dbReference type="PANTHER" id="PTHR20854">
    <property type="entry name" value="INOSITOL MONOPHOSPHATASE"/>
    <property type="match status" value="1"/>
</dbReference>
<dbReference type="GO" id="GO:0008934">
    <property type="term" value="F:inositol monophosphate 1-phosphatase activity"/>
    <property type="evidence" value="ECO:0007669"/>
    <property type="project" value="TreeGrafter"/>
</dbReference>
<accession>A0A6A7XZ48</accession>
<feature type="binding site" evidence="5">
    <location>
        <position position="88"/>
    </location>
    <ligand>
        <name>Mg(2+)</name>
        <dbReference type="ChEBI" id="CHEBI:18420"/>
        <label>1</label>
        <note>catalytic</note>
    </ligand>
</feature>
<feature type="binding site" evidence="5">
    <location>
        <position position="69"/>
    </location>
    <ligand>
        <name>Mg(2+)</name>
        <dbReference type="ChEBI" id="CHEBI:18420"/>
        <label>1</label>
        <note>catalytic</note>
    </ligand>
</feature>
<dbReference type="Proteomes" id="UP000332515">
    <property type="component" value="Unassembled WGS sequence"/>
</dbReference>
<gene>
    <name evidence="6" type="primary">hisN</name>
    <name evidence="6" type="ORF">F0357_05200</name>
</gene>
<proteinExistence type="inferred from homology"/>
<keyword evidence="3 6" id="KW-0378">Hydrolase</keyword>
<keyword evidence="5" id="KW-0479">Metal-binding</keyword>
<dbReference type="GO" id="GO:0006020">
    <property type="term" value="P:inositol metabolic process"/>
    <property type="evidence" value="ECO:0007669"/>
    <property type="project" value="TreeGrafter"/>
</dbReference>
<dbReference type="InterPro" id="IPR011809">
    <property type="entry name" value="His_9_proposed"/>
</dbReference>
<dbReference type="AlphaFoldDB" id="A0A6A7XZ48"/>
<evidence type="ECO:0000256" key="4">
    <source>
        <dbReference type="NCBIfam" id="TIGR02067"/>
    </source>
</evidence>
<dbReference type="Gene3D" id="3.40.190.80">
    <property type="match status" value="1"/>
</dbReference>
<feature type="binding site" evidence="5">
    <location>
        <position position="87"/>
    </location>
    <ligand>
        <name>Mg(2+)</name>
        <dbReference type="ChEBI" id="CHEBI:18420"/>
        <label>1</label>
        <note>catalytic</note>
    </ligand>
</feature>
<evidence type="ECO:0000313" key="6">
    <source>
        <dbReference type="EMBL" id="MQT12070.1"/>
    </source>
</evidence>
<dbReference type="GO" id="GO:0000105">
    <property type="term" value="P:L-histidine biosynthetic process"/>
    <property type="evidence" value="ECO:0007669"/>
    <property type="project" value="UniProtKB-UniRule"/>
</dbReference>
<protein>
    <recommendedName>
        <fullName evidence="4">Histidinol-phosphatase</fullName>
        <ecNumber evidence="4">3.1.3.15</ecNumber>
    </recommendedName>
</protein>
<comment type="similarity">
    <text evidence="2">Belongs to the inositol monophosphatase superfamily.</text>
</comment>
<feature type="binding site" evidence="5">
    <location>
        <position position="85"/>
    </location>
    <ligand>
        <name>Mg(2+)</name>
        <dbReference type="ChEBI" id="CHEBI:18420"/>
        <label>1</label>
        <note>catalytic</note>
    </ligand>
</feature>
<feature type="binding site" evidence="5">
    <location>
        <position position="214"/>
    </location>
    <ligand>
        <name>Mg(2+)</name>
        <dbReference type="ChEBI" id="CHEBI:18420"/>
        <label>1</label>
        <note>catalytic</note>
    </ligand>
</feature>
<dbReference type="GO" id="GO:0046872">
    <property type="term" value="F:metal ion binding"/>
    <property type="evidence" value="ECO:0007669"/>
    <property type="project" value="UniProtKB-KW"/>
</dbReference>
<dbReference type="EMBL" id="VWNA01000001">
    <property type="protein sequence ID" value="MQT12070.1"/>
    <property type="molecule type" value="Genomic_DNA"/>
</dbReference>
<dbReference type="Gene3D" id="3.30.540.10">
    <property type="entry name" value="Fructose-1,6-Bisphosphatase, subunit A, domain 1"/>
    <property type="match status" value="1"/>
</dbReference>
<dbReference type="InterPro" id="IPR000760">
    <property type="entry name" value="Inositol_monophosphatase-like"/>
</dbReference>
<dbReference type="FunFam" id="3.30.540.10:FF:000030">
    <property type="entry name" value="Inositol monophosphatase"/>
    <property type="match status" value="1"/>
</dbReference>
<evidence type="ECO:0000256" key="3">
    <source>
        <dbReference type="ARBA" id="ARBA00022801"/>
    </source>
</evidence>
<dbReference type="EC" id="3.1.3.15" evidence="4"/>
<name>A0A6A7XZ48_9HYPH</name>
<evidence type="ECO:0000256" key="2">
    <source>
        <dbReference type="ARBA" id="ARBA00009759"/>
    </source>
</evidence>
<comment type="cofactor">
    <cofactor evidence="1 5">
        <name>Mg(2+)</name>
        <dbReference type="ChEBI" id="CHEBI:18420"/>
    </cofactor>
</comment>
<comment type="caution">
    <text evidence="6">The sequence shown here is derived from an EMBL/GenBank/DDBJ whole genome shotgun (WGS) entry which is preliminary data.</text>
</comment>
<dbReference type="PANTHER" id="PTHR20854:SF4">
    <property type="entry name" value="INOSITOL-1-MONOPHOSPHATASE-RELATED"/>
    <property type="match status" value="1"/>
</dbReference>
<evidence type="ECO:0000313" key="7">
    <source>
        <dbReference type="Proteomes" id="UP000332515"/>
    </source>
</evidence>
<keyword evidence="5" id="KW-0460">Magnesium</keyword>
<dbReference type="RefSeq" id="WP_153479390.1">
    <property type="nucleotide sequence ID" value="NZ_VWNA01000001.1"/>
</dbReference>